<reference evidence="1" key="1">
    <citation type="submission" date="2021-05" db="EMBL/GenBank/DDBJ databases">
        <title>A free-living protist that lacks canonical eukaryotic 1 DNA replication and segregation systems.</title>
        <authorList>
            <person name="Salas-Leiva D.E."/>
            <person name="Tromer E.C."/>
            <person name="Curtis B.A."/>
            <person name="Jerlstrom-Hultqvist J."/>
            <person name="Kolisko M."/>
            <person name="Yi Z."/>
            <person name="Salas-Leiva J.S."/>
            <person name="Gallot-Lavallee L."/>
            <person name="Kops G.J.P.L."/>
            <person name="Archibald J.M."/>
            <person name="Simpson A.G.B."/>
            <person name="Roger A.J."/>
        </authorList>
    </citation>
    <scope>NUCLEOTIDE SEQUENCE</scope>
    <source>
        <strain evidence="1">BICM</strain>
    </source>
</reference>
<dbReference type="EMBL" id="JAHDYR010000005">
    <property type="protein sequence ID" value="KAG9396620.1"/>
    <property type="molecule type" value="Genomic_DNA"/>
</dbReference>
<protein>
    <submittedName>
        <fullName evidence="1">Uncharacterized protein</fullName>
    </submittedName>
</protein>
<evidence type="ECO:0000313" key="2">
    <source>
        <dbReference type="Proteomes" id="UP000717585"/>
    </source>
</evidence>
<organism evidence="1 2">
    <name type="scientific">Carpediemonas membranifera</name>
    <dbReference type="NCBI Taxonomy" id="201153"/>
    <lineage>
        <taxon>Eukaryota</taxon>
        <taxon>Metamonada</taxon>
        <taxon>Carpediemonas-like organisms</taxon>
        <taxon>Carpediemonas</taxon>
    </lineage>
</organism>
<dbReference type="Proteomes" id="UP000717585">
    <property type="component" value="Unassembled WGS sequence"/>
</dbReference>
<sequence length="421" mass="47898">MVYVVFDKHDSQDVEPNEQFQEIIERHLRVIPTPSTLIEASLHLHASRLIPDGPLKHKLHEMVLDCARRNEASKIVHNLPWPRELTESHRTQWADAQSKANLERVEAMRAKLREHVINGIPGPIVAQYREIIATNERLGWFNEMMQHCREVMQHLTLQEREAEQAMVSFRSLMFGSLRDLAFISHSPTQPDQEVRFLYALATHNTAEAFEVLEPLLNRDPLLLQGALHPSAMAIIATMLTVAHGTREQIRELPHALTLQDGFDSCPAALKLLDCCMSINTRGSLSALAQLRTELAVSPFVCVYKASAAPVDAVRFRLMEWHLSAKRRVRTDCFMELFAVQDLDYTLRGLPMFQFRVNLAAKTMTVEHAKDAVGRDAIRVMDSLIAAQLATQQHVVFDTLRLDDSRVARLRQREADDLSALM</sequence>
<comment type="caution">
    <text evidence="1">The sequence shown here is derived from an EMBL/GenBank/DDBJ whole genome shotgun (WGS) entry which is preliminary data.</text>
</comment>
<accession>A0A8J6B0E1</accession>
<gene>
    <name evidence="1" type="ORF">J8273_1637</name>
</gene>
<dbReference type="AlphaFoldDB" id="A0A8J6B0E1"/>
<proteinExistence type="predicted"/>
<evidence type="ECO:0000313" key="1">
    <source>
        <dbReference type="EMBL" id="KAG9396620.1"/>
    </source>
</evidence>
<name>A0A8J6B0E1_9EUKA</name>
<keyword evidence="2" id="KW-1185">Reference proteome</keyword>